<evidence type="ECO:0000313" key="3">
    <source>
        <dbReference type="Proteomes" id="UP000677803"/>
    </source>
</evidence>
<evidence type="ECO:0000313" key="2">
    <source>
        <dbReference type="EMBL" id="CAG5929450.1"/>
    </source>
</evidence>
<dbReference type="EMBL" id="CAJRST010014446">
    <property type="protein sequence ID" value="CAG5929450.1"/>
    <property type="molecule type" value="Genomic_DNA"/>
</dbReference>
<evidence type="ECO:0000256" key="1">
    <source>
        <dbReference type="SAM" id="Phobius"/>
    </source>
</evidence>
<comment type="caution">
    <text evidence="2">The sequence shown here is derived from an EMBL/GenBank/DDBJ whole genome shotgun (WGS) entry which is preliminary data.</text>
</comment>
<proteinExistence type="predicted"/>
<name>A0A8S4BA33_9TELE</name>
<accession>A0A8S4BA33</accession>
<gene>
    <name evidence="2" type="ORF">MMEN_LOCUS13071</name>
</gene>
<keyword evidence="1" id="KW-1133">Transmembrane helix</keyword>
<feature type="transmembrane region" description="Helical" evidence="1">
    <location>
        <begin position="99"/>
        <end position="121"/>
    </location>
</feature>
<protein>
    <submittedName>
        <fullName evidence="2">(Atlantic silverside) hypothetical protein</fullName>
    </submittedName>
</protein>
<organism evidence="2 3">
    <name type="scientific">Menidia menidia</name>
    <name type="common">Atlantic silverside</name>
    <dbReference type="NCBI Taxonomy" id="238744"/>
    <lineage>
        <taxon>Eukaryota</taxon>
        <taxon>Metazoa</taxon>
        <taxon>Chordata</taxon>
        <taxon>Craniata</taxon>
        <taxon>Vertebrata</taxon>
        <taxon>Euteleostomi</taxon>
        <taxon>Actinopterygii</taxon>
        <taxon>Neopterygii</taxon>
        <taxon>Teleostei</taxon>
        <taxon>Neoteleostei</taxon>
        <taxon>Acanthomorphata</taxon>
        <taxon>Ovalentaria</taxon>
        <taxon>Atherinomorphae</taxon>
        <taxon>Atheriniformes</taxon>
        <taxon>Atherinopsidae</taxon>
        <taxon>Menidiinae</taxon>
        <taxon>Menidia</taxon>
    </lineage>
</organism>
<reference evidence="2" key="1">
    <citation type="submission" date="2021-05" db="EMBL/GenBank/DDBJ databases">
        <authorList>
            <person name="Tigano A."/>
        </authorList>
    </citation>
    <scope>NUCLEOTIDE SEQUENCE</scope>
</reference>
<dbReference type="AlphaFoldDB" id="A0A8S4BA33"/>
<feature type="transmembrane region" description="Helical" evidence="1">
    <location>
        <begin position="24"/>
        <end position="45"/>
    </location>
</feature>
<dbReference type="Proteomes" id="UP000677803">
    <property type="component" value="Unassembled WGS sequence"/>
</dbReference>
<feature type="transmembrane region" description="Helical" evidence="1">
    <location>
        <begin position="57"/>
        <end position="79"/>
    </location>
</feature>
<sequence length="193" mass="21956">MLPEKQEFSTVRSGLLNALCLLDFLLHCLKQFICVGFSFVFLNNLVDCIQKLLNLELIAPVFIPLVVLPVFIIKNVAPATTSPDQGPQLFTLINKLLDLYSFIQLVTCSYDCLLLFCEFIYSEHNEKNMRTGSTFCDAPHHLSLHLLLWPPRVIESRSVNKDYLFPINTSHHFLTYTSSRFRTIVGGTNGLSE</sequence>
<keyword evidence="1" id="KW-0812">Transmembrane</keyword>
<keyword evidence="3" id="KW-1185">Reference proteome</keyword>
<keyword evidence="1" id="KW-0472">Membrane</keyword>